<dbReference type="EC" id="2.4.2.9" evidence="4"/>
<comment type="pathway">
    <text evidence="2">Pyrimidine metabolism; UMP biosynthesis via salvage pathway; UMP from uracil: step 1/1.</text>
</comment>
<feature type="domain" description="Phosphoribosyltransferase" evidence="10">
    <location>
        <begin position="8"/>
        <end position="206"/>
    </location>
</feature>
<keyword evidence="12" id="KW-1185">Reference proteome</keyword>
<gene>
    <name evidence="11" type="ORF">AYO21_07284</name>
</gene>
<dbReference type="Pfam" id="PF14681">
    <property type="entry name" value="UPRTase"/>
    <property type="match status" value="1"/>
</dbReference>
<dbReference type="OrthoDB" id="106623at2759"/>
<keyword evidence="7 11" id="KW-0808">Transferase</keyword>
<dbReference type="GO" id="GO:0008655">
    <property type="term" value="P:pyrimidine-containing compound salvage"/>
    <property type="evidence" value="ECO:0007669"/>
    <property type="project" value="UniProtKB-ARBA"/>
</dbReference>
<evidence type="ECO:0000256" key="5">
    <source>
        <dbReference type="ARBA" id="ARBA00022533"/>
    </source>
</evidence>
<evidence type="ECO:0000256" key="7">
    <source>
        <dbReference type="ARBA" id="ARBA00022679"/>
    </source>
</evidence>
<dbReference type="GeneID" id="34602440"/>
<evidence type="ECO:0000256" key="3">
    <source>
        <dbReference type="ARBA" id="ARBA00009516"/>
    </source>
</evidence>
<keyword evidence="9" id="KW-0342">GTP-binding</keyword>
<evidence type="ECO:0000256" key="9">
    <source>
        <dbReference type="ARBA" id="ARBA00023134"/>
    </source>
</evidence>
<organism evidence="11 12">
    <name type="scientific">Fonsecaea monophora</name>
    <dbReference type="NCBI Taxonomy" id="254056"/>
    <lineage>
        <taxon>Eukaryota</taxon>
        <taxon>Fungi</taxon>
        <taxon>Dikarya</taxon>
        <taxon>Ascomycota</taxon>
        <taxon>Pezizomycotina</taxon>
        <taxon>Eurotiomycetes</taxon>
        <taxon>Chaetothyriomycetidae</taxon>
        <taxon>Chaetothyriales</taxon>
        <taxon>Herpotrichiellaceae</taxon>
        <taxon>Fonsecaea</taxon>
    </lineage>
</organism>
<evidence type="ECO:0000259" key="10">
    <source>
        <dbReference type="Pfam" id="PF14681"/>
    </source>
</evidence>
<dbReference type="InterPro" id="IPR000836">
    <property type="entry name" value="PRTase_dom"/>
</dbReference>
<dbReference type="Proteomes" id="UP000077002">
    <property type="component" value="Unassembled WGS sequence"/>
</dbReference>
<keyword evidence="5" id="KW-0021">Allosteric enzyme</keyword>
<keyword evidence="8" id="KW-0547">Nucleotide-binding</keyword>
<comment type="caution">
    <text evidence="11">The sequence shown here is derived from an EMBL/GenBank/DDBJ whole genome shotgun (WGS) entry which is preliminary data.</text>
</comment>
<dbReference type="AlphaFoldDB" id="A0A177F533"/>
<evidence type="ECO:0000256" key="4">
    <source>
        <dbReference type="ARBA" id="ARBA00011894"/>
    </source>
</evidence>
<evidence type="ECO:0000313" key="11">
    <source>
        <dbReference type="EMBL" id="OAG38462.1"/>
    </source>
</evidence>
<sequence>MENCVLLPQNHQLLSSMTILRSQNTEGKDFIDAFAKVAAQLMARVECQQVTTPTGGTYQGVRQAKQVCGISILRAGASLEDALRTAYNGPLSFGKLLIQRDEKTSLPVHLYTKFPTSISNAYVLILEPMLATGGSVSKAIELVLEQRVPEERIIVVNLIASASAVSLVSERFPKLMLVTAAVDKDLNSKRYIDPGLGDFGDRFYGT</sequence>
<dbReference type="Gene3D" id="3.40.50.2020">
    <property type="match status" value="1"/>
</dbReference>
<comment type="similarity">
    <text evidence="3">Belongs to the UPRTase family.</text>
</comment>
<dbReference type="RefSeq" id="XP_022510414.1">
    <property type="nucleotide sequence ID" value="XM_022657241.1"/>
</dbReference>
<keyword evidence="6 11" id="KW-0328">Glycosyltransferase</keyword>
<evidence type="ECO:0000256" key="8">
    <source>
        <dbReference type="ARBA" id="ARBA00022741"/>
    </source>
</evidence>
<evidence type="ECO:0000313" key="12">
    <source>
        <dbReference type="Proteomes" id="UP000077002"/>
    </source>
</evidence>
<proteinExistence type="inferred from homology"/>
<dbReference type="CDD" id="cd06223">
    <property type="entry name" value="PRTases_typeI"/>
    <property type="match status" value="1"/>
</dbReference>
<comment type="cofactor">
    <cofactor evidence="1">
        <name>Mg(2+)</name>
        <dbReference type="ChEBI" id="CHEBI:18420"/>
    </cofactor>
</comment>
<reference evidence="11 12" key="1">
    <citation type="submission" date="2016-03" db="EMBL/GenBank/DDBJ databases">
        <title>Draft genome sequence of the Fonsecaea monophora CBS 269.37.</title>
        <authorList>
            <person name="Bombassaro A."/>
            <person name="Vinicius W.A."/>
            <person name="De Hoog S."/>
            <person name="Sun J."/>
            <person name="Souza E.M."/>
            <person name="Raittz R.T."/>
            <person name="Costa F."/>
            <person name="Leao A.C."/>
            <person name="Tadra-Sfeir M.Z."/>
            <person name="Baura V."/>
            <person name="Balsanelli E."/>
            <person name="Pedrosa F.O."/>
            <person name="Moreno L.F."/>
            <person name="Steffens M.B."/>
            <person name="Xi L."/>
            <person name="Bocca A.L."/>
            <person name="Felipe M.S."/>
            <person name="Teixeira M."/>
            <person name="Telles Filho F.Q."/>
            <person name="Azevedo C.M."/>
            <person name="Gomes R."/>
            <person name="Vicente V.A."/>
        </authorList>
    </citation>
    <scope>NUCLEOTIDE SEQUENCE [LARGE SCALE GENOMIC DNA]</scope>
    <source>
        <strain evidence="11 12">CBS 269.37</strain>
    </source>
</reference>
<dbReference type="EMBL" id="LVKK01000055">
    <property type="protein sequence ID" value="OAG38462.1"/>
    <property type="molecule type" value="Genomic_DNA"/>
</dbReference>
<evidence type="ECO:0000256" key="1">
    <source>
        <dbReference type="ARBA" id="ARBA00001946"/>
    </source>
</evidence>
<dbReference type="GO" id="GO:0004845">
    <property type="term" value="F:uracil phosphoribosyltransferase activity"/>
    <property type="evidence" value="ECO:0007669"/>
    <property type="project" value="UniProtKB-EC"/>
</dbReference>
<name>A0A177F533_9EURO</name>
<dbReference type="InterPro" id="IPR029057">
    <property type="entry name" value="PRTase-like"/>
</dbReference>
<evidence type="ECO:0000256" key="6">
    <source>
        <dbReference type="ARBA" id="ARBA00022676"/>
    </source>
</evidence>
<dbReference type="FunFam" id="3.40.50.2020:FF:000023">
    <property type="entry name" value="Probable uracil phosphoribosyltransferase"/>
    <property type="match status" value="1"/>
</dbReference>
<dbReference type="SUPFAM" id="SSF53271">
    <property type="entry name" value="PRTase-like"/>
    <property type="match status" value="1"/>
</dbReference>
<evidence type="ECO:0000256" key="2">
    <source>
        <dbReference type="ARBA" id="ARBA00005180"/>
    </source>
</evidence>
<protein>
    <recommendedName>
        <fullName evidence="4">uracil phosphoribosyltransferase</fullName>
        <ecNumber evidence="4">2.4.2.9</ecNumber>
    </recommendedName>
</protein>
<dbReference type="GO" id="GO:0005525">
    <property type="term" value="F:GTP binding"/>
    <property type="evidence" value="ECO:0007669"/>
    <property type="project" value="UniProtKB-KW"/>
</dbReference>
<accession>A0A177F533</accession>
<dbReference type="NCBIfam" id="NF001097">
    <property type="entry name" value="PRK00129.1"/>
    <property type="match status" value="1"/>
</dbReference>